<gene>
    <name evidence="1" type="ORF">HNR10_006064</name>
</gene>
<reference evidence="1 2" key="1">
    <citation type="submission" date="2020-07" db="EMBL/GenBank/DDBJ databases">
        <title>Sequencing the genomes of 1000 actinobacteria strains.</title>
        <authorList>
            <person name="Klenk H.-P."/>
        </authorList>
    </citation>
    <scope>NUCLEOTIDE SEQUENCE [LARGE SCALE GENOMIC DNA]</scope>
    <source>
        <strain evidence="1 2">DSM 44442</strain>
    </source>
</reference>
<name>A0A7Z0ETX5_9ACTN</name>
<dbReference type="EMBL" id="JACCFS010000001">
    <property type="protein sequence ID" value="NYJ38183.1"/>
    <property type="molecule type" value="Genomic_DNA"/>
</dbReference>
<evidence type="ECO:0000313" key="2">
    <source>
        <dbReference type="Proteomes" id="UP000572051"/>
    </source>
</evidence>
<organism evidence="1 2">
    <name type="scientific">Nocardiopsis aegyptia</name>
    <dbReference type="NCBI Taxonomy" id="220378"/>
    <lineage>
        <taxon>Bacteria</taxon>
        <taxon>Bacillati</taxon>
        <taxon>Actinomycetota</taxon>
        <taxon>Actinomycetes</taxon>
        <taxon>Streptosporangiales</taxon>
        <taxon>Nocardiopsidaceae</taxon>
        <taxon>Nocardiopsis</taxon>
    </lineage>
</organism>
<keyword evidence="2" id="KW-1185">Reference proteome</keyword>
<protein>
    <submittedName>
        <fullName evidence="1">Uncharacterized protein</fullName>
    </submittedName>
</protein>
<comment type="caution">
    <text evidence="1">The sequence shown here is derived from an EMBL/GenBank/DDBJ whole genome shotgun (WGS) entry which is preliminary data.</text>
</comment>
<accession>A0A7Z0ETX5</accession>
<evidence type="ECO:0000313" key="1">
    <source>
        <dbReference type="EMBL" id="NYJ38183.1"/>
    </source>
</evidence>
<dbReference type="Proteomes" id="UP000572051">
    <property type="component" value="Unassembled WGS sequence"/>
</dbReference>
<proteinExistence type="predicted"/>
<dbReference type="AlphaFoldDB" id="A0A7Z0ETX5"/>
<sequence>MSSEEFDEHGAPSALLGATVLGYDDQLVGVEAVAVTT</sequence>